<keyword evidence="3" id="KW-1185">Reference proteome</keyword>
<reference evidence="2 3" key="1">
    <citation type="submission" date="2018-06" db="EMBL/GenBank/DDBJ databases">
        <title>Comparative genomics of rhizobia nodulating Arachis hypogaea in China.</title>
        <authorList>
            <person name="Li Y."/>
        </authorList>
    </citation>
    <scope>NUCLEOTIDE SEQUENCE [LARGE SCALE GENOMIC DNA]</scope>
    <source>
        <strain evidence="2 3">CCBAU 51658</strain>
    </source>
</reference>
<organism evidence="2 3">
    <name type="scientific">Bradyrhizobium guangdongense</name>
    <dbReference type="NCBI Taxonomy" id="1325090"/>
    <lineage>
        <taxon>Bacteria</taxon>
        <taxon>Pseudomonadati</taxon>
        <taxon>Pseudomonadota</taxon>
        <taxon>Alphaproteobacteria</taxon>
        <taxon>Hyphomicrobiales</taxon>
        <taxon>Nitrobacteraceae</taxon>
        <taxon>Bradyrhizobium</taxon>
    </lineage>
</organism>
<feature type="region of interest" description="Disordered" evidence="1">
    <location>
        <begin position="32"/>
        <end position="52"/>
    </location>
</feature>
<evidence type="ECO:0000256" key="1">
    <source>
        <dbReference type="SAM" id="MobiDB-lite"/>
    </source>
</evidence>
<name>A0ABX6UC64_9BRAD</name>
<evidence type="ECO:0000313" key="2">
    <source>
        <dbReference type="EMBL" id="QOZ58890.1"/>
    </source>
</evidence>
<proteinExistence type="predicted"/>
<evidence type="ECO:0000313" key="3">
    <source>
        <dbReference type="Proteomes" id="UP000593880"/>
    </source>
</evidence>
<dbReference type="Proteomes" id="UP000593880">
    <property type="component" value="Chromosome"/>
</dbReference>
<gene>
    <name evidence="2" type="ORF">XH86_09175</name>
</gene>
<accession>A0ABX6UC64</accession>
<dbReference type="EMBL" id="CP030057">
    <property type="protein sequence ID" value="QOZ58890.1"/>
    <property type="molecule type" value="Genomic_DNA"/>
</dbReference>
<protein>
    <submittedName>
        <fullName evidence="2">Uncharacterized protein</fullName>
    </submittedName>
</protein>
<feature type="compositionally biased region" description="Basic and acidic residues" evidence="1">
    <location>
        <begin position="34"/>
        <end position="45"/>
    </location>
</feature>
<sequence length="73" mass="7978">MSQQPSLRAKRCNPDCFRGDILDCFVARAPGNDGRCERSDGKISHGDLGGMQHSRKLQPLLRLAMMPPGIRGG</sequence>